<evidence type="ECO:0000256" key="1">
    <source>
        <dbReference type="SAM" id="Phobius"/>
    </source>
</evidence>
<feature type="transmembrane region" description="Helical" evidence="1">
    <location>
        <begin position="48"/>
        <end position="67"/>
    </location>
</feature>
<gene>
    <name evidence="2" type="ORF">A2I96_06205</name>
</gene>
<keyword evidence="1" id="KW-0472">Membrane</keyword>
<feature type="transmembrane region" description="Helical" evidence="1">
    <location>
        <begin position="79"/>
        <end position="99"/>
    </location>
</feature>
<evidence type="ECO:0000313" key="2">
    <source>
        <dbReference type="EMBL" id="KYL37064.1"/>
    </source>
</evidence>
<feature type="transmembrane region" description="Helical" evidence="1">
    <location>
        <begin position="255"/>
        <end position="275"/>
    </location>
</feature>
<feature type="transmembrane region" description="Helical" evidence="1">
    <location>
        <begin position="14"/>
        <end position="36"/>
    </location>
</feature>
<sequence>MFIKRMSNSQLQNLISLYTAFAFVPTLLLYLIYSIFGWVVFSLTLNPFLGYFLVGGAYGLWSLHSLIKTMKKLTVLKHPIIVIVGLLLGCSFCPVVLTTTEFSTMKPQEFIFIYIIIAPFIATFHLFYLYKKNSRLAPLERYFNETISQWTVLNKENTGMEPNYSEYSISELKESLRAIDKEAYPERTNELKKELNNRLVNPTTSHEVEDGFEANEQFYKCPHCEEKIGFFSKALQSWSKIRECPQCKKPFAVTFNIKVFFVALLPMVIFNYFMIKPVLGSLGLSKSIGLGIVCGVLIIISTRLIRVRESIR</sequence>
<keyword evidence="1" id="KW-1133">Transmembrane helix</keyword>
<proteinExistence type="predicted"/>
<dbReference type="Proteomes" id="UP000075763">
    <property type="component" value="Unassembled WGS sequence"/>
</dbReference>
<organism evidence="2 3">
    <name type="scientific">Pseudoalteromonas tetraodonis</name>
    <dbReference type="NCBI Taxonomy" id="43659"/>
    <lineage>
        <taxon>Bacteria</taxon>
        <taxon>Pseudomonadati</taxon>
        <taxon>Pseudomonadota</taxon>
        <taxon>Gammaproteobacteria</taxon>
        <taxon>Alteromonadales</taxon>
        <taxon>Pseudoalteromonadaceae</taxon>
        <taxon>Pseudoalteromonas</taxon>
    </lineage>
</organism>
<comment type="caution">
    <text evidence="2">The sequence shown here is derived from an EMBL/GenBank/DDBJ whole genome shotgun (WGS) entry which is preliminary data.</text>
</comment>
<keyword evidence="1" id="KW-0812">Transmembrane</keyword>
<dbReference type="AlphaFoldDB" id="A0ABD4ESK1"/>
<feature type="transmembrane region" description="Helical" evidence="1">
    <location>
        <begin position="287"/>
        <end position="305"/>
    </location>
</feature>
<protein>
    <submittedName>
        <fullName evidence="2">Uncharacterized protein</fullName>
    </submittedName>
</protein>
<accession>A0ABD4ESK1</accession>
<dbReference type="EMBL" id="LVCN01000003">
    <property type="protein sequence ID" value="KYL37064.1"/>
    <property type="molecule type" value="Genomic_DNA"/>
</dbReference>
<name>A0ABD4ESK1_9GAMM</name>
<evidence type="ECO:0000313" key="3">
    <source>
        <dbReference type="Proteomes" id="UP000075763"/>
    </source>
</evidence>
<feature type="transmembrane region" description="Helical" evidence="1">
    <location>
        <begin position="111"/>
        <end position="130"/>
    </location>
</feature>
<reference evidence="2 3" key="1">
    <citation type="submission" date="2016-03" db="EMBL/GenBank/DDBJ databases">
        <authorList>
            <person name="Zhang H."/>
            <person name="Liu R."/>
            <person name="Wang M."/>
            <person name="Wang H."/>
            <person name="Wang L."/>
            <person name="Song L."/>
        </authorList>
    </citation>
    <scope>NUCLEOTIDE SEQUENCE [LARGE SCALE GENOMIC DNA]</scope>
    <source>
        <strain evidence="2 3">DSM 16099</strain>
    </source>
</reference>